<keyword evidence="3" id="KW-1185">Reference proteome</keyword>
<accession>A0A124GAR8</accession>
<proteinExistence type="predicted"/>
<protein>
    <submittedName>
        <fullName evidence="2">Uncharacterized protein</fullName>
    </submittedName>
</protein>
<dbReference type="RefSeq" id="WP_059138116.1">
    <property type="nucleotide sequence ID" value="NZ_LMBR01000002.1"/>
</dbReference>
<gene>
    <name evidence="2" type="ORF">ASB62_00385</name>
</gene>
<sequence length="131" mass="15244">MKTILRVLPALFLLFLSLAWSDPAEAKWGNNNDNGRNSLVWQGRVDDKIDLYIQGRSVRPVVLSGRRPQNVRYDFDGRLPRRTVIVRIASKRGRGQVYVRQLPRSSNNYTAIVRVYDPKGGADRYRLRMQW</sequence>
<keyword evidence="1" id="KW-0732">Signal</keyword>
<comment type="caution">
    <text evidence="2">The sequence shown here is derived from an EMBL/GenBank/DDBJ whole genome shotgun (WGS) entry which is preliminary data.</text>
</comment>
<dbReference type="OrthoDB" id="595221at2"/>
<evidence type="ECO:0000313" key="2">
    <source>
        <dbReference type="EMBL" id="KUL33115.1"/>
    </source>
</evidence>
<organism evidence="2 3">
    <name type="scientific">Chlorobium limicola</name>
    <dbReference type="NCBI Taxonomy" id="1092"/>
    <lineage>
        <taxon>Bacteria</taxon>
        <taxon>Pseudomonadati</taxon>
        <taxon>Chlorobiota</taxon>
        <taxon>Chlorobiia</taxon>
        <taxon>Chlorobiales</taxon>
        <taxon>Chlorobiaceae</taxon>
        <taxon>Chlorobium/Pelodictyon group</taxon>
        <taxon>Chlorobium</taxon>
    </lineage>
</organism>
<dbReference type="Proteomes" id="UP000053937">
    <property type="component" value="Unassembled WGS sequence"/>
</dbReference>
<dbReference type="EMBL" id="LMBR01000002">
    <property type="protein sequence ID" value="KUL33115.1"/>
    <property type="molecule type" value="Genomic_DNA"/>
</dbReference>
<feature type="chain" id="PRO_5007172084" evidence="1">
    <location>
        <begin position="27"/>
        <end position="131"/>
    </location>
</feature>
<feature type="signal peptide" evidence="1">
    <location>
        <begin position="1"/>
        <end position="26"/>
    </location>
</feature>
<name>A0A124GAR8_CHLLI</name>
<evidence type="ECO:0000256" key="1">
    <source>
        <dbReference type="SAM" id="SignalP"/>
    </source>
</evidence>
<evidence type="ECO:0000313" key="3">
    <source>
        <dbReference type="Proteomes" id="UP000053937"/>
    </source>
</evidence>
<reference evidence="2 3" key="1">
    <citation type="submission" date="2015-10" db="EMBL/GenBank/DDBJ databases">
        <title>Draft Genome Sequence of Chlorobium limicola strain Frasassi Growing under Artificial Lighting in the Frasassi Cave System.</title>
        <authorList>
            <person name="Mansor M."/>
            <person name="Macalady J."/>
        </authorList>
    </citation>
    <scope>NUCLEOTIDE SEQUENCE [LARGE SCALE GENOMIC DNA]</scope>
    <source>
        <strain evidence="2 3">Frasassi</strain>
    </source>
</reference>
<dbReference type="AlphaFoldDB" id="A0A124GAR8"/>